<organism evidence="1 2">
    <name type="scientific">Crotalaria pallida</name>
    <name type="common">Smooth rattlebox</name>
    <name type="synonym">Crotalaria striata</name>
    <dbReference type="NCBI Taxonomy" id="3830"/>
    <lineage>
        <taxon>Eukaryota</taxon>
        <taxon>Viridiplantae</taxon>
        <taxon>Streptophyta</taxon>
        <taxon>Embryophyta</taxon>
        <taxon>Tracheophyta</taxon>
        <taxon>Spermatophyta</taxon>
        <taxon>Magnoliopsida</taxon>
        <taxon>eudicotyledons</taxon>
        <taxon>Gunneridae</taxon>
        <taxon>Pentapetalae</taxon>
        <taxon>rosids</taxon>
        <taxon>fabids</taxon>
        <taxon>Fabales</taxon>
        <taxon>Fabaceae</taxon>
        <taxon>Papilionoideae</taxon>
        <taxon>50 kb inversion clade</taxon>
        <taxon>genistoids sensu lato</taxon>
        <taxon>core genistoids</taxon>
        <taxon>Crotalarieae</taxon>
        <taxon>Crotalaria</taxon>
    </lineage>
</organism>
<reference evidence="1 2" key="1">
    <citation type="submission" date="2024-01" db="EMBL/GenBank/DDBJ databases">
        <title>The genomes of 5 underutilized Papilionoideae crops provide insights into root nodulation and disease resistanc.</title>
        <authorList>
            <person name="Yuan L."/>
        </authorList>
    </citation>
    <scope>NUCLEOTIDE SEQUENCE [LARGE SCALE GENOMIC DNA]</scope>
    <source>
        <strain evidence="1">ZHUSHIDOU_FW_LH</strain>
        <tissue evidence="1">Leaf</tissue>
    </source>
</reference>
<proteinExistence type="predicted"/>
<dbReference type="Proteomes" id="UP001372338">
    <property type="component" value="Unassembled WGS sequence"/>
</dbReference>
<dbReference type="AlphaFoldDB" id="A0AAN9F158"/>
<gene>
    <name evidence="1" type="ORF">RIF29_19079</name>
</gene>
<comment type="caution">
    <text evidence="1">The sequence shown here is derived from an EMBL/GenBank/DDBJ whole genome shotgun (WGS) entry which is preliminary data.</text>
</comment>
<accession>A0AAN9F158</accession>
<evidence type="ECO:0000313" key="2">
    <source>
        <dbReference type="Proteomes" id="UP001372338"/>
    </source>
</evidence>
<sequence>MGVDALRSTRFGAQGGGLDGCRYESYESLMDGDGVELVVDGMCIVDGDGGEDGIGIDSVMGIRSTYSNFRRAPEATFFRYPPTPLLG</sequence>
<evidence type="ECO:0000313" key="1">
    <source>
        <dbReference type="EMBL" id="KAK7266435.1"/>
    </source>
</evidence>
<dbReference type="EMBL" id="JAYWIO010000004">
    <property type="protein sequence ID" value="KAK7266435.1"/>
    <property type="molecule type" value="Genomic_DNA"/>
</dbReference>
<keyword evidence="2" id="KW-1185">Reference proteome</keyword>
<protein>
    <submittedName>
        <fullName evidence="1">Uncharacterized protein</fullName>
    </submittedName>
</protein>
<name>A0AAN9F158_CROPI</name>